<proteinExistence type="predicted"/>
<feature type="signal peptide" evidence="1">
    <location>
        <begin position="1"/>
        <end position="22"/>
    </location>
</feature>
<protein>
    <recommendedName>
        <fullName evidence="4">PEP-CTERM sorting domain-containing protein</fullName>
    </recommendedName>
</protein>
<feature type="chain" id="PRO_5046273958" description="PEP-CTERM sorting domain-containing protein" evidence="1">
    <location>
        <begin position="23"/>
        <end position="211"/>
    </location>
</feature>
<sequence length="211" mass="22121">MSKVVKSLAAGALLGFSAFSSAAVLTAADYASIEVSEPSGWTVVDSEIDKLVDGDLSTSGNGRFAGRIGSADPLTSSNPFLITLNLDELFDVSKITLFTEWGTQRTQSVSELTLVALDTFGDELFNAELAGLSGSVGSFDPIDLFEGSLFGVSTLNFYVTGSNNDSSIEIREIQVEGEASSNAQPPVAVNAPASVGIFGLLTLALLRLRRK</sequence>
<name>A0ABS0W8G3_9ALTE</name>
<comment type="caution">
    <text evidence="2">The sequence shown here is derived from an EMBL/GenBank/DDBJ whole genome shotgun (WGS) entry which is preliminary data.</text>
</comment>
<evidence type="ECO:0000256" key="1">
    <source>
        <dbReference type="SAM" id="SignalP"/>
    </source>
</evidence>
<organism evidence="2 3">
    <name type="scientific">Paraglaciecola chathamensis</name>
    <dbReference type="NCBI Taxonomy" id="368405"/>
    <lineage>
        <taxon>Bacteria</taxon>
        <taxon>Pseudomonadati</taxon>
        <taxon>Pseudomonadota</taxon>
        <taxon>Gammaproteobacteria</taxon>
        <taxon>Alteromonadales</taxon>
        <taxon>Alteromonadaceae</taxon>
        <taxon>Paraglaciecola</taxon>
    </lineage>
</organism>
<evidence type="ECO:0000313" key="2">
    <source>
        <dbReference type="EMBL" id="MBJ2135070.1"/>
    </source>
</evidence>
<gene>
    <name evidence="2" type="ORF">JEU11_01250</name>
</gene>
<keyword evidence="1" id="KW-0732">Signal</keyword>
<dbReference type="Proteomes" id="UP000649232">
    <property type="component" value="Unassembled WGS sequence"/>
</dbReference>
<evidence type="ECO:0008006" key="4">
    <source>
        <dbReference type="Google" id="ProtNLM"/>
    </source>
</evidence>
<dbReference type="RefSeq" id="WP_198823366.1">
    <property type="nucleotide sequence ID" value="NZ_JAEILT010000001.1"/>
</dbReference>
<evidence type="ECO:0000313" key="3">
    <source>
        <dbReference type="Proteomes" id="UP000649232"/>
    </source>
</evidence>
<accession>A0ABS0W8G3</accession>
<dbReference type="EMBL" id="JAEILT010000001">
    <property type="protein sequence ID" value="MBJ2135070.1"/>
    <property type="molecule type" value="Genomic_DNA"/>
</dbReference>
<reference evidence="2 3" key="1">
    <citation type="submission" date="2020-12" db="EMBL/GenBank/DDBJ databases">
        <title>Draft genome sequences of nine environmental bacterial isolates colonizing plastic.</title>
        <authorList>
            <person name="Borre I."/>
            <person name="Sonnenschein E.C."/>
        </authorList>
    </citation>
    <scope>NUCLEOTIDE SEQUENCE [LARGE SCALE GENOMIC DNA]</scope>
    <source>
        <strain evidence="2 3">IB30</strain>
    </source>
</reference>